<evidence type="ECO:0000313" key="2">
    <source>
        <dbReference type="Proteomes" id="UP000234681"/>
    </source>
</evidence>
<name>A6HUL4_RAT</name>
<sequence>MVNKRTDEGRQNQHVSGKKQQEIMAFILQSSKFPDVQNSAYKIEREKNPEKISHMFIFWRAGQ</sequence>
<dbReference type="Proteomes" id="UP000234681">
    <property type="component" value="Chromosome 15"/>
</dbReference>
<dbReference type="AlphaFoldDB" id="A6HUL4"/>
<reference evidence="1 2" key="1">
    <citation type="submission" date="2005-07" db="EMBL/GenBank/DDBJ databases">
        <authorList>
            <person name="Mural R.J."/>
            <person name="Li P.W."/>
            <person name="Adams M.D."/>
            <person name="Amanatides P.G."/>
            <person name="Baden-Tillson H."/>
            <person name="Barnstead M."/>
            <person name="Chin S.H."/>
            <person name="Dew I."/>
            <person name="Evans C.A."/>
            <person name="Ferriera S."/>
            <person name="Flanigan M."/>
            <person name="Fosler C."/>
            <person name="Glodek A."/>
            <person name="Gu Z."/>
            <person name="Holt R.A."/>
            <person name="Jennings D."/>
            <person name="Kraft C.L."/>
            <person name="Lu F."/>
            <person name="Nguyen T."/>
            <person name="Nusskern D.R."/>
            <person name="Pfannkoch C.M."/>
            <person name="Sitter C."/>
            <person name="Sutton G.G."/>
            <person name="Venter J.C."/>
            <person name="Wang Z."/>
            <person name="Woodage T."/>
            <person name="Zheng X.H."/>
            <person name="Zhong F."/>
        </authorList>
    </citation>
    <scope>NUCLEOTIDE SEQUENCE [LARGE SCALE GENOMIC DNA]</scope>
    <source>
        <strain>BN</strain>
        <strain evidence="2">Sprague-Dawley</strain>
    </source>
</reference>
<proteinExistence type="predicted"/>
<organism evidence="1 2">
    <name type="scientific">Rattus norvegicus</name>
    <name type="common">Rat</name>
    <dbReference type="NCBI Taxonomy" id="10116"/>
    <lineage>
        <taxon>Eukaryota</taxon>
        <taxon>Metazoa</taxon>
        <taxon>Chordata</taxon>
        <taxon>Craniata</taxon>
        <taxon>Vertebrata</taxon>
        <taxon>Euteleostomi</taxon>
        <taxon>Mammalia</taxon>
        <taxon>Eutheria</taxon>
        <taxon>Euarchontoglires</taxon>
        <taxon>Glires</taxon>
        <taxon>Rodentia</taxon>
        <taxon>Myomorpha</taxon>
        <taxon>Muroidea</taxon>
        <taxon>Muridae</taxon>
        <taxon>Murinae</taxon>
        <taxon>Rattus</taxon>
    </lineage>
</organism>
<accession>A6HUL4</accession>
<evidence type="ECO:0000313" key="1">
    <source>
        <dbReference type="EMBL" id="EDM02577.1"/>
    </source>
</evidence>
<dbReference type="EMBL" id="CH473951">
    <property type="protein sequence ID" value="EDM02577.1"/>
    <property type="molecule type" value="Genomic_DNA"/>
</dbReference>
<protein>
    <submittedName>
        <fullName evidence="1">RCG37109</fullName>
    </submittedName>
</protein>
<gene>
    <name evidence="1" type="ORF">rCG_37109</name>
</gene>